<evidence type="ECO:0000256" key="2">
    <source>
        <dbReference type="ARBA" id="ARBA00022578"/>
    </source>
</evidence>
<accession>A0ABX1PBM0</accession>
<proteinExistence type="inferred from homology"/>
<keyword evidence="3" id="KW-0238">DNA-binding</keyword>
<dbReference type="Pfam" id="PF01385">
    <property type="entry name" value="OrfB_IS605"/>
    <property type="match status" value="1"/>
</dbReference>
<feature type="domain" description="Probable transposase IS891/IS1136/IS1341" evidence="6">
    <location>
        <begin position="13"/>
        <end position="73"/>
    </location>
</feature>
<feature type="domain" description="Cas12f1-like TNB" evidence="7">
    <location>
        <begin position="86"/>
        <end position="152"/>
    </location>
</feature>
<evidence type="ECO:0000256" key="1">
    <source>
        <dbReference type="ARBA" id="ARBA00008761"/>
    </source>
</evidence>
<keyword evidence="9" id="KW-1185">Reference proteome</keyword>
<reference evidence="8 9" key="1">
    <citation type="submission" date="2018-06" db="EMBL/GenBank/DDBJ databases">
        <title>Comparative genomics of Brasilonema spp. strains.</title>
        <authorList>
            <person name="Alvarenga D.O."/>
            <person name="Fiore M.F."/>
            <person name="Varani A.M."/>
        </authorList>
    </citation>
    <scope>NUCLEOTIDE SEQUENCE [LARGE SCALE GENOMIC DNA]</scope>
    <source>
        <strain evidence="8 9">SPC951</strain>
    </source>
</reference>
<dbReference type="InterPro" id="IPR010095">
    <property type="entry name" value="Cas12f1-like_TNB"/>
</dbReference>
<gene>
    <name evidence="8" type="ORF">DP116_21400</name>
</gene>
<dbReference type="Proteomes" id="UP000718564">
    <property type="component" value="Unassembled WGS sequence"/>
</dbReference>
<dbReference type="InterPro" id="IPR001959">
    <property type="entry name" value="Transposase"/>
</dbReference>
<feature type="region of interest" description="Disordered" evidence="5">
    <location>
        <begin position="166"/>
        <end position="193"/>
    </location>
</feature>
<protein>
    <submittedName>
        <fullName evidence="8">Transposase</fullName>
    </submittedName>
</protein>
<organism evidence="8 9">
    <name type="scientific">Brasilonema bromeliae SPC951</name>
    <dbReference type="NCBI Taxonomy" id="385972"/>
    <lineage>
        <taxon>Bacteria</taxon>
        <taxon>Bacillati</taxon>
        <taxon>Cyanobacteriota</taxon>
        <taxon>Cyanophyceae</taxon>
        <taxon>Nostocales</taxon>
        <taxon>Scytonemataceae</taxon>
        <taxon>Brasilonema</taxon>
        <taxon>Bromeliae group (in: Brasilonema)</taxon>
    </lineage>
</organism>
<evidence type="ECO:0000256" key="5">
    <source>
        <dbReference type="SAM" id="MobiDB-lite"/>
    </source>
</evidence>
<evidence type="ECO:0000256" key="3">
    <source>
        <dbReference type="ARBA" id="ARBA00023125"/>
    </source>
</evidence>
<keyword evidence="4" id="KW-0233">DNA recombination</keyword>
<keyword evidence="2" id="KW-0815">Transposition</keyword>
<comment type="similarity">
    <text evidence="1">In the C-terminal section; belongs to the transposase 35 family.</text>
</comment>
<sequence length="193" mass="21834">MDNTSHRLHQTSNRQEGIRASNKAKQYFEQVAKSHAYIANVRRDFLQKTTTDISRKYYRIRIEDLNISGMMKNEKLSEAISTLGLYEFRRMLTYKEAFYGTKVELVDRWIPSSKTCSKCGSVQSMTLSERVYICGAGCGHKMCRDLNAAINLNNAPNHKIRAASAKLTPTDRLGADSPGRSRKQTPKSSGYAI</sequence>
<comment type="caution">
    <text evidence="8">The sequence shown here is derived from an EMBL/GenBank/DDBJ whole genome shotgun (WGS) entry which is preliminary data.</text>
</comment>
<evidence type="ECO:0000256" key="4">
    <source>
        <dbReference type="ARBA" id="ARBA00023172"/>
    </source>
</evidence>
<name>A0ABX1PBM0_9CYAN</name>
<dbReference type="EMBL" id="QMEB01000200">
    <property type="protein sequence ID" value="NMG21864.1"/>
    <property type="molecule type" value="Genomic_DNA"/>
</dbReference>
<dbReference type="NCBIfam" id="NF040570">
    <property type="entry name" value="guided_TnpB"/>
    <property type="match status" value="1"/>
</dbReference>
<evidence type="ECO:0000313" key="8">
    <source>
        <dbReference type="EMBL" id="NMG21864.1"/>
    </source>
</evidence>
<dbReference type="NCBIfam" id="TIGR01766">
    <property type="entry name" value="IS200/IS605 family accessory protein TnpB-like domain"/>
    <property type="match status" value="1"/>
</dbReference>
<evidence type="ECO:0000313" key="9">
    <source>
        <dbReference type="Proteomes" id="UP000718564"/>
    </source>
</evidence>
<evidence type="ECO:0000259" key="6">
    <source>
        <dbReference type="Pfam" id="PF01385"/>
    </source>
</evidence>
<dbReference type="Pfam" id="PF07282">
    <property type="entry name" value="Cas12f1-like_TNB"/>
    <property type="match status" value="1"/>
</dbReference>
<evidence type="ECO:0000259" key="7">
    <source>
        <dbReference type="Pfam" id="PF07282"/>
    </source>
</evidence>